<feature type="signal peptide" evidence="3">
    <location>
        <begin position="1"/>
        <end position="24"/>
    </location>
</feature>
<feature type="domain" description="SLH" evidence="4">
    <location>
        <begin position="630"/>
        <end position="687"/>
    </location>
</feature>
<accession>A0A0M0KW78</accession>
<organism evidence="5 6">
    <name type="scientific">Priestia koreensis</name>
    <dbReference type="NCBI Taxonomy" id="284581"/>
    <lineage>
        <taxon>Bacteria</taxon>
        <taxon>Bacillati</taxon>
        <taxon>Bacillota</taxon>
        <taxon>Bacilli</taxon>
        <taxon>Bacillales</taxon>
        <taxon>Bacillaceae</taxon>
        <taxon>Priestia</taxon>
    </lineage>
</organism>
<keyword evidence="6" id="KW-1185">Reference proteome</keyword>
<evidence type="ECO:0000313" key="5">
    <source>
        <dbReference type="EMBL" id="KOO43069.1"/>
    </source>
</evidence>
<protein>
    <submittedName>
        <fullName evidence="5">Alkaline phosphatase</fullName>
    </submittedName>
</protein>
<dbReference type="InterPro" id="IPR008557">
    <property type="entry name" value="PhoX"/>
</dbReference>
<feature type="compositionally biased region" description="Basic and acidic residues" evidence="2">
    <location>
        <begin position="435"/>
        <end position="445"/>
    </location>
</feature>
<feature type="domain" description="SLH" evidence="4">
    <location>
        <begin position="754"/>
        <end position="810"/>
    </location>
</feature>
<dbReference type="PANTHER" id="PTHR35399">
    <property type="entry name" value="SLR8030 PROTEIN"/>
    <property type="match status" value="1"/>
</dbReference>
<evidence type="ECO:0000259" key="4">
    <source>
        <dbReference type="PROSITE" id="PS51272"/>
    </source>
</evidence>
<dbReference type="PANTHER" id="PTHR35399:SF2">
    <property type="entry name" value="DUF839 DOMAIN-CONTAINING PROTEIN"/>
    <property type="match status" value="1"/>
</dbReference>
<dbReference type="Proteomes" id="UP000037558">
    <property type="component" value="Unassembled WGS sequence"/>
</dbReference>
<dbReference type="EMBL" id="LILC01000023">
    <property type="protein sequence ID" value="KOO43069.1"/>
    <property type="molecule type" value="Genomic_DNA"/>
</dbReference>
<reference evidence="6" key="1">
    <citation type="submission" date="2015-08" db="EMBL/GenBank/DDBJ databases">
        <title>Fjat-14210 dsm16467.</title>
        <authorList>
            <person name="Liu B."/>
            <person name="Wang J."/>
            <person name="Zhu Y."/>
            <person name="Liu G."/>
            <person name="Chen Q."/>
            <person name="Chen Z."/>
            <person name="Lan J."/>
            <person name="Che J."/>
            <person name="Ge C."/>
            <person name="Shi H."/>
            <person name="Pan Z."/>
            <person name="Liu X."/>
        </authorList>
    </citation>
    <scope>NUCLEOTIDE SEQUENCE [LARGE SCALE GENOMIC DNA]</scope>
    <source>
        <strain evidence="6">DSM 16467</strain>
    </source>
</reference>
<feature type="region of interest" description="Disordered" evidence="2">
    <location>
        <begin position="434"/>
        <end position="455"/>
    </location>
</feature>
<dbReference type="InterPro" id="IPR001119">
    <property type="entry name" value="SLH_dom"/>
</dbReference>
<feature type="chain" id="PRO_5005602961" evidence="3">
    <location>
        <begin position="25"/>
        <end position="810"/>
    </location>
</feature>
<evidence type="ECO:0000256" key="1">
    <source>
        <dbReference type="ARBA" id="ARBA00022729"/>
    </source>
</evidence>
<dbReference type="Pfam" id="PF00395">
    <property type="entry name" value="SLH"/>
    <property type="match status" value="3"/>
</dbReference>
<dbReference type="Pfam" id="PF05787">
    <property type="entry name" value="PhoX"/>
    <property type="match status" value="1"/>
</dbReference>
<dbReference type="STRING" id="284581.AMD01_17815"/>
<sequence>MSKKSATVALALALTIPAMTPAAAAESKHLSIDSVQFNGMDTPKTINQMVDTYTTASVSVKYSDGRTKTFPLSYNRLFKSEDKIATNKGELIAAGTPIDMNGNPIIDKGVPGNKHFVSDAPDSNSFLKPINGNLYMVTHYEYDTFDAAGKSAYGLVPASMSLTKFSQNEKTGELKPEKVTKIDFSDVNGLWIACNGSVSPWNTHLGSEEYEPDARTFETDASSSARTWTESFANLYFGDKAKANPYFYGYIPEIEVKEDGTTKVQKHYSTGRFSHELMKVMPDERTAFFGDDGSYTTMFMYVADKKRDLSAGTLYAAKFHQTSKENGGSGNLEWIKLGHATDNEVKKMIDGGVKFSDIFETSDAPKDGFKAIKQYSYGKTEYLKVKPGMEKAAAFLESRRYAAMLGATSEFNKMEGVTLNEKDKKVYVAISDSSKGMEQDTKGQDPTDDIQLPKRSSGVTYQLDLSGNHLDLNGDKINSDYVAGAMSGLITGEDLPKPDGYGNTASTDKVASGDNLSYSEDMRTLFIGEDSSQHTNNFVWAYNIDTKKLSRILSVPAGSESTGLLSTGDRNGFSYLMSNFQHPGDELETKNITAVDKAALEKEISEKIGIAQTGGIGYISGLPSFTKLPSAYQFKDVPKGHWAYPYVSDLQLSNIAYGETEQSYAPAHHVTRAQFASLLTRTLNLTAKSTVPFKDVTNKQAATEIAAAYEAGIVKGKSSNRFEPTAPITRQEMAQMVMNAYEVKTGNKIPHASSTNFTDNGHITKSFVSAVQAASDLHFVDGYKDGSFLPKDIVTRAQAAKVVDLLLNSK</sequence>
<evidence type="ECO:0000313" key="6">
    <source>
        <dbReference type="Proteomes" id="UP000037558"/>
    </source>
</evidence>
<feature type="domain" description="SLH" evidence="4">
    <location>
        <begin position="688"/>
        <end position="751"/>
    </location>
</feature>
<name>A0A0M0KW78_9BACI</name>
<evidence type="ECO:0000256" key="2">
    <source>
        <dbReference type="SAM" id="MobiDB-lite"/>
    </source>
</evidence>
<keyword evidence="1 3" id="KW-0732">Signal</keyword>
<evidence type="ECO:0000256" key="3">
    <source>
        <dbReference type="SAM" id="SignalP"/>
    </source>
</evidence>
<dbReference type="AlphaFoldDB" id="A0A0M0KW78"/>
<dbReference type="PATRIC" id="fig|284581.3.peg.3075"/>
<dbReference type="PROSITE" id="PS51272">
    <property type="entry name" value="SLH"/>
    <property type="match status" value="3"/>
</dbReference>
<proteinExistence type="predicted"/>
<comment type="caution">
    <text evidence="5">The sequence shown here is derived from an EMBL/GenBank/DDBJ whole genome shotgun (WGS) entry which is preliminary data.</text>
</comment>
<gene>
    <name evidence="5" type="ORF">AMD01_17815</name>
</gene>
<dbReference type="RefSeq" id="WP_053402876.1">
    <property type="nucleotide sequence ID" value="NZ_LILC01000023.1"/>
</dbReference>
<dbReference type="OrthoDB" id="9801383at2"/>